<comment type="caution">
    <text evidence="2">The sequence shown here is derived from an EMBL/GenBank/DDBJ whole genome shotgun (WGS) entry which is preliminary data.</text>
</comment>
<sequence length="267" mass="30207">MKFPSTLPTPHRTLLETIITRFSADPRIAGIAASGSYTTNTMDIYSDLDLVIACAASDYASVMHERFALIEQLDGGVAAFSGEHVGEPRLVIALFAPKWADEPIHVDFKFVALEDAAQRVDPCQVLWEREGELSQIYASSTPYYPQPEPQWIEERFWTWVHYGATKIARGEYFEAVEFLSFLRTTVLSPLALRQSQQTPSGVRKLETRLPEFALELGKTVVKPEKLSLIDALNRVITLYLRLRENEVVIKREAAQQVSMDYVARLLN</sequence>
<dbReference type="Gene3D" id="1.20.120.330">
    <property type="entry name" value="Nucleotidyltransferases domain 2"/>
    <property type="match status" value="1"/>
</dbReference>
<accession>A0A7X8YFJ7</accession>
<gene>
    <name evidence="2" type="ORF">HGP28_03690</name>
</gene>
<dbReference type="RefSeq" id="WP_168835109.1">
    <property type="nucleotide sequence ID" value="NZ_JABAIK010000003.1"/>
</dbReference>
<protein>
    <submittedName>
        <fullName evidence="2">Oxalate:formate antiporter</fullName>
    </submittedName>
</protein>
<dbReference type="InterPro" id="IPR043519">
    <property type="entry name" value="NT_sf"/>
</dbReference>
<dbReference type="Pfam" id="PF01909">
    <property type="entry name" value="NTP_transf_2"/>
    <property type="match status" value="1"/>
</dbReference>
<dbReference type="SUPFAM" id="SSF81301">
    <property type="entry name" value="Nucleotidyltransferase"/>
    <property type="match status" value="1"/>
</dbReference>
<evidence type="ECO:0000313" key="2">
    <source>
        <dbReference type="EMBL" id="NLS11993.1"/>
    </source>
</evidence>
<organism evidence="2 3">
    <name type="scientific">Vibrio agarilyticus</name>
    <dbReference type="NCBI Taxonomy" id="2726741"/>
    <lineage>
        <taxon>Bacteria</taxon>
        <taxon>Pseudomonadati</taxon>
        <taxon>Pseudomonadota</taxon>
        <taxon>Gammaproteobacteria</taxon>
        <taxon>Vibrionales</taxon>
        <taxon>Vibrionaceae</taxon>
        <taxon>Vibrio</taxon>
    </lineage>
</organism>
<name>A0A7X8YFJ7_9VIBR</name>
<dbReference type="Gene3D" id="3.30.460.10">
    <property type="entry name" value="Beta Polymerase, domain 2"/>
    <property type="match status" value="1"/>
</dbReference>
<reference evidence="2 3" key="1">
    <citation type="submission" date="2020-04" db="EMBL/GenBank/DDBJ databases">
        <title>Vibrio sp. SM6, a novel species isolated from seawater.</title>
        <authorList>
            <person name="Wang X."/>
        </authorList>
    </citation>
    <scope>NUCLEOTIDE SEQUENCE [LARGE SCALE GENOMIC DNA]</scope>
    <source>
        <strain evidence="2 3">SM6</strain>
    </source>
</reference>
<proteinExistence type="predicted"/>
<dbReference type="AlphaFoldDB" id="A0A7X8YFJ7"/>
<evidence type="ECO:0000259" key="1">
    <source>
        <dbReference type="Pfam" id="PF01909"/>
    </source>
</evidence>
<dbReference type="InterPro" id="IPR002934">
    <property type="entry name" value="Polymerase_NTP_transf_dom"/>
</dbReference>
<keyword evidence="3" id="KW-1185">Reference proteome</keyword>
<evidence type="ECO:0000313" key="3">
    <source>
        <dbReference type="Proteomes" id="UP000535589"/>
    </source>
</evidence>
<dbReference type="Proteomes" id="UP000535589">
    <property type="component" value="Unassembled WGS sequence"/>
</dbReference>
<dbReference type="EMBL" id="JABAIK010000003">
    <property type="protein sequence ID" value="NLS11993.1"/>
    <property type="molecule type" value="Genomic_DNA"/>
</dbReference>
<dbReference type="GO" id="GO:0016779">
    <property type="term" value="F:nucleotidyltransferase activity"/>
    <property type="evidence" value="ECO:0007669"/>
    <property type="project" value="InterPro"/>
</dbReference>
<feature type="domain" description="Polymerase nucleotidyl transferase" evidence="1">
    <location>
        <begin position="16"/>
        <end position="109"/>
    </location>
</feature>